<protein>
    <submittedName>
        <fullName evidence="2">Uncharacterized protein</fullName>
    </submittedName>
</protein>
<keyword evidence="1" id="KW-0472">Membrane</keyword>
<organism evidence="2 3">
    <name type="scientific">Dellaglioa carnosa</name>
    <dbReference type="NCBI Taxonomy" id="2995136"/>
    <lineage>
        <taxon>Bacteria</taxon>
        <taxon>Bacillati</taxon>
        <taxon>Bacillota</taxon>
        <taxon>Bacilli</taxon>
        <taxon>Lactobacillales</taxon>
        <taxon>Lactobacillaceae</taxon>
        <taxon>Dellaglioa</taxon>
    </lineage>
</organism>
<feature type="transmembrane region" description="Helical" evidence="1">
    <location>
        <begin position="14"/>
        <end position="36"/>
    </location>
</feature>
<accession>A0ABT4JMX5</accession>
<name>A0ABT4JMX5_9LACO</name>
<dbReference type="Proteomes" id="UP001081467">
    <property type="component" value="Unassembled WGS sequence"/>
</dbReference>
<keyword evidence="1" id="KW-1133">Transmembrane helix</keyword>
<evidence type="ECO:0000313" key="2">
    <source>
        <dbReference type="EMBL" id="MCZ2491727.1"/>
    </source>
</evidence>
<sequence>MRNLLGKVKDSNKIFGLGVVVGIVICVLFISGYSVVQRHNVPKFENITIKKGNKNEVYIKNYIGINAVDIGHLFSTGDVVDGYGFDTGDTKIRLQTDTGEAVSKKHIDRYVVVKQVPKPNTKISVFSDDYGNRRLDLSEIILTVKKLD</sequence>
<dbReference type="EMBL" id="JANXLI010000005">
    <property type="protein sequence ID" value="MCZ2491727.1"/>
    <property type="molecule type" value="Genomic_DNA"/>
</dbReference>
<comment type="caution">
    <text evidence="2">The sequence shown here is derived from an EMBL/GenBank/DDBJ whole genome shotgun (WGS) entry which is preliminary data.</text>
</comment>
<dbReference type="RefSeq" id="WP_269024163.1">
    <property type="nucleotide sequence ID" value="NZ_JANXKW010000005.1"/>
</dbReference>
<keyword evidence="3" id="KW-1185">Reference proteome</keyword>
<evidence type="ECO:0000313" key="3">
    <source>
        <dbReference type="Proteomes" id="UP001081467"/>
    </source>
</evidence>
<evidence type="ECO:0000256" key="1">
    <source>
        <dbReference type="SAM" id="Phobius"/>
    </source>
</evidence>
<reference evidence="2" key="1">
    <citation type="submission" date="2022-09" db="EMBL/GenBank/DDBJ databases">
        <title>Diversity of Dellaglioa algida.</title>
        <authorList>
            <person name="Matthias E."/>
            <person name="Werum V."/>
        </authorList>
    </citation>
    <scope>NUCLEOTIDE SEQUENCE</scope>
    <source>
        <strain evidence="2">TMW 2.2523</strain>
    </source>
</reference>
<gene>
    <name evidence="2" type="ORF">N0K80_06090</name>
</gene>
<keyword evidence="1" id="KW-0812">Transmembrane</keyword>
<proteinExistence type="predicted"/>